<protein>
    <submittedName>
        <fullName evidence="2">Succinate:cytochrome c oxidoreductase subunit 4</fullName>
    </submittedName>
</protein>
<dbReference type="InterPro" id="IPR034804">
    <property type="entry name" value="SQR/QFR_C/D"/>
</dbReference>
<name>V9P5C6_9FLOR</name>
<organism evidence="2">
    <name type="scientific">Sporolithon durum</name>
    <dbReference type="NCBI Taxonomy" id="48970"/>
    <lineage>
        <taxon>Eukaryota</taxon>
        <taxon>Rhodophyta</taxon>
        <taxon>Florideophyceae</taxon>
        <taxon>Corallinophycidae</taxon>
        <taxon>Sporolithales</taxon>
        <taxon>Sporolithaceae</taxon>
        <taxon>Sporolithon</taxon>
    </lineage>
</organism>
<dbReference type="RefSeq" id="YP_009002124.1">
    <property type="nucleotide sequence ID" value="NC_023454.1"/>
</dbReference>
<geneLocation type="mitochondrion" evidence="2"/>
<keyword evidence="1" id="KW-0812">Transmembrane</keyword>
<dbReference type="EMBL" id="KF186230">
    <property type="protein sequence ID" value="AGU16689.1"/>
    <property type="molecule type" value="Genomic_DNA"/>
</dbReference>
<feature type="transmembrane region" description="Helical" evidence="1">
    <location>
        <begin position="12"/>
        <end position="33"/>
    </location>
</feature>
<evidence type="ECO:0000256" key="1">
    <source>
        <dbReference type="SAM" id="Phobius"/>
    </source>
</evidence>
<evidence type="ECO:0000313" key="2">
    <source>
        <dbReference type="EMBL" id="AGU16689.1"/>
    </source>
</evidence>
<dbReference type="GeneID" id="18388497"/>
<reference evidence="2" key="1">
    <citation type="journal article" date="2013" name="Mitochondrial DNA">
        <title>Complete mitochondrial genome of a rhodolith, Sporolithon durum (Sporolithales, Rhodophyta).</title>
        <authorList>
            <person name="Kim K.M."/>
            <person name="Yang E.C."/>
            <person name="Kim J.H."/>
            <person name="Nelson W.A."/>
            <person name="Yoon H.S."/>
        </authorList>
    </citation>
    <scope>NUCLEOTIDE SEQUENCE</scope>
</reference>
<dbReference type="GO" id="GO:0016020">
    <property type="term" value="C:membrane"/>
    <property type="evidence" value="ECO:0007669"/>
    <property type="project" value="InterPro"/>
</dbReference>
<keyword evidence="1" id="KW-1133">Transmembrane helix</keyword>
<proteinExistence type="predicted"/>
<sequence length="66" mass="8250">MQWWIFRLPPLFLLPFILYDFEIFILIQSFLFFHVSLGLKTIINDYTHNKNQKYLYYWLSVFLILN</sequence>
<keyword evidence="1" id="KW-0472">Membrane</keyword>
<dbReference type="SUPFAM" id="SSF81343">
    <property type="entry name" value="Fumarate reductase respiratory complex transmembrane subunits"/>
    <property type="match status" value="1"/>
</dbReference>
<dbReference type="Gene3D" id="1.20.1300.10">
    <property type="entry name" value="Fumarate reductase/succinate dehydrogenase, transmembrane subunit"/>
    <property type="match status" value="1"/>
</dbReference>
<gene>
    <name evidence="2" type="primary">sdhD</name>
    <name evidence="2" type="ORF">Spor.duru.mt.27</name>
</gene>
<dbReference type="AlphaFoldDB" id="V9P5C6"/>
<keyword evidence="2" id="KW-0496">Mitochondrion</keyword>
<accession>V9P5C6</accession>